<comment type="caution">
    <text evidence="1">The sequence shown here is derived from an EMBL/GenBank/DDBJ whole genome shotgun (WGS) entry which is preliminary data.</text>
</comment>
<accession>A0ACB8B2B0</accession>
<organism evidence="1 2">
    <name type="scientific">Leucogyrophana mollusca</name>
    <dbReference type="NCBI Taxonomy" id="85980"/>
    <lineage>
        <taxon>Eukaryota</taxon>
        <taxon>Fungi</taxon>
        <taxon>Dikarya</taxon>
        <taxon>Basidiomycota</taxon>
        <taxon>Agaricomycotina</taxon>
        <taxon>Agaricomycetes</taxon>
        <taxon>Agaricomycetidae</taxon>
        <taxon>Boletales</taxon>
        <taxon>Boletales incertae sedis</taxon>
        <taxon>Leucogyrophana</taxon>
    </lineage>
</organism>
<sequence>DASGNPERIGFAEQVGSASASAQDVSSTAEKGSAEEAAAPGLFSAVKQAMGFETSTDDVKQNKGRGEGVTGSGTNPTSSRRYHTSAVLQATPPSQKPKEKTLGDQNEHLVHKKDPREKDGGKGNAGDDPVLPSHQQSD</sequence>
<evidence type="ECO:0000313" key="2">
    <source>
        <dbReference type="Proteomes" id="UP000790709"/>
    </source>
</evidence>
<dbReference type="EMBL" id="MU266708">
    <property type="protein sequence ID" value="KAH7918988.1"/>
    <property type="molecule type" value="Genomic_DNA"/>
</dbReference>
<dbReference type="Proteomes" id="UP000790709">
    <property type="component" value="Unassembled WGS sequence"/>
</dbReference>
<proteinExistence type="predicted"/>
<feature type="non-terminal residue" evidence="1">
    <location>
        <position position="138"/>
    </location>
</feature>
<feature type="non-terminal residue" evidence="1">
    <location>
        <position position="1"/>
    </location>
</feature>
<gene>
    <name evidence="1" type="ORF">BV22DRAFT_993781</name>
</gene>
<keyword evidence="2" id="KW-1185">Reference proteome</keyword>
<name>A0ACB8B2B0_9AGAM</name>
<evidence type="ECO:0000313" key="1">
    <source>
        <dbReference type="EMBL" id="KAH7918988.1"/>
    </source>
</evidence>
<protein>
    <submittedName>
        <fullName evidence="1">Uncharacterized protein</fullName>
    </submittedName>
</protein>
<reference evidence="1" key="1">
    <citation type="journal article" date="2021" name="New Phytol.">
        <title>Evolutionary innovations through gain and loss of genes in the ectomycorrhizal Boletales.</title>
        <authorList>
            <person name="Wu G."/>
            <person name="Miyauchi S."/>
            <person name="Morin E."/>
            <person name="Kuo A."/>
            <person name="Drula E."/>
            <person name="Varga T."/>
            <person name="Kohler A."/>
            <person name="Feng B."/>
            <person name="Cao Y."/>
            <person name="Lipzen A."/>
            <person name="Daum C."/>
            <person name="Hundley H."/>
            <person name="Pangilinan J."/>
            <person name="Johnson J."/>
            <person name="Barry K."/>
            <person name="LaButti K."/>
            <person name="Ng V."/>
            <person name="Ahrendt S."/>
            <person name="Min B."/>
            <person name="Choi I.G."/>
            <person name="Park H."/>
            <person name="Plett J.M."/>
            <person name="Magnuson J."/>
            <person name="Spatafora J.W."/>
            <person name="Nagy L.G."/>
            <person name="Henrissat B."/>
            <person name="Grigoriev I.V."/>
            <person name="Yang Z.L."/>
            <person name="Xu J."/>
            <person name="Martin F.M."/>
        </authorList>
    </citation>
    <scope>NUCLEOTIDE SEQUENCE</scope>
    <source>
        <strain evidence="1">KUC20120723A-06</strain>
    </source>
</reference>